<dbReference type="InterPro" id="IPR007197">
    <property type="entry name" value="rSAM"/>
</dbReference>
<dbReference type="SFLD" id="SFLDG01386">
    <property type="entry name" value="main_SPASM_domain-containing"/>
    <property type="match status" value="1"/>
</dbReference>
<keyword evidence="10" id="KW-1185">Reference proteome</keyword>
<dbReference type="Proteomes" id="UP001501047">
    <property type="component" value="Unassembled WGS sequence"/>
</dbReference>
<protein>
    <submittedName>
        <fullName evidence="9">Cys-rich peptide radical SAM maturase CcpM</fullName>
    </submittedName>
</protein>
<evidence type="ECO:0000256" key="7">
    <source>
        <dbReference type="ARBA" id="ARBA00023601"/>
    </source>
</evidence>
<keyword evidence="6" id="KW-0411">Iron-sulfur</keyword>
<dbReference type="SFLD" id="SFLDG01384">
    <property type="entry name" value="thioether_bond_formation_requi"/>
    <property type="match status" value="1"/>
</dbReference>
<dbReference type="Gene3D" id="3.20.20.70">
    <property type="entry name" value="Aldolase class I"/>
    <property type="match status" value="1"/>
</dbReference>
<name>A0ABN1KVS9_CLOSU</name>
<dbReference type="CDD" id="cd01335">
    <property type="entry name" value="Radical_SAM"/>
    <property type="match status" value="1"/>
</dbReference>
<dbReference type="InterPro" id="IPR000385">
    <property type="entry name" value="MoaA_NifB_PqqE_Fe-S-bd_CS"/>
</dbReference>
<evidence type="ECO:0000259" key="8">
    <source>
        <dbReference type="PROSITE" id="PS51918"/>
    </source>
</evidence>
<comment type="caution">
    <text evidence="9">The sequence shown here is derived from an EMBL/GenBank/DDBJ whole genome shotgun (WGS) entry which is preliminary data.</text>
</comment>
<dbReference type="PANTHER" id="PTHR43273:SF3">
    <property type="entry name" value="ANAEROBIC SULFATASE-MATURATING ENZYME HOMOLOG ASLB-RELATED"/>
    <property type="match status" value="1"/>
</dbReference>
<dbReference type="RefSeq" id="WP_343827489.1">
    <property type="nucleotide sequence ID" value="NZ_BAAACI010000007.1"/>
</dbReference>
<proteinExistence type="inferred from homology"/>
<evidence type="ECO:0000313" key="10">
    <source>
        <dbReference type="Proteomes" id="UP001501047"/>
    </source>
</evidence>
<evidence type="ECO:0000256" key="4">
    <source>
        <dbReference type="ARBA" id="ARBA00022723"/>
    </source>
</evidence>
<dbReference type="SUPFAM" id="SSF102114">
    <property type="entry name" value="Radical SAM enzymes"/>
    <property type="match status" value="1"/>
</dbReference>
<sequence length="474" mass="54608">MDPFIYIFLVDNDSYFYDVNKNEIIKISNESFKILDGIKNNDSSEIKLNNELLQLKEKGYLSEHRPKSIEHPTTNSLDTLLSRNLSLLTIQLTQNCNLRCSYCPYTSNDGTNRTHSNKSIDISIAQKAISFLKEHSVDSEYVTIGFYGGEPILEIKTLEYIVNYSKNIFYGKRVKYTITTNGTLLDNEMLKFLEENNFSLVFSIDGPQEINDMNRKYAESSNSVFFNVVDKINFIYKNLPKLFKSTFINMVIDPKYGLDVYENLFEQYEALSKIMVSTSILDDVYKTSKNTISKEFIEQYASRKKDYIEYLFLGNNPKKPFINMSFYESLFLKSVEKLVNGLYPSGGLGETSCPSGQCIPGNTRLMVDVDGNFYPCERVSEEGQINIIGNVDIGLSKEKTNYMLNIGKNGGNNCLKCFAIRYCNICVKLYEKKLLNKNSNMINECRDCKASFHDYLIEYVRFNKDYMEVKHGEK</sequence>
<dbReference type="SFLD" id="SFLDG01067">
    <property type="entry name" value="SPASM/twitch_domain_containing"/>
    <property type="match status" value="1"/>
</dbReference>
<accession>A0ABN1KVS9</accession>
<dbReference type="InterPro" id="IPR058240">
    <property type="entry name" value="rSAM_sf"/>
</dbReference>
<evidence type="ECO:0000256" key="6">
    <source>
        <dbReference type="ARBA" id="ARBA00023014"/>
    </source>
</evidence>
<dbReference type="PANTHER" id="PTHR43273">
    <property type="entry name" value="ANAEROBIC SULFATASE-MATURATING ENZYME HOMOLOG ASLB-RELATED"/>
    <property type="match status" value="1"/>
</dbReference>
<comment type="similarity">
    <text evidence="7">Belongs to the radical SAM superfamily. Anaerobic sulfatase-maturating enzyme family.</text>
</comment>
<keyword evidence="2" id="KW-0004">4Fe-4S</keyword>
<dbReference type="Pfam" id="PF04055">
    <property type="entry name" value="Radical_SAM"/>
    <property type="match status" value="1"/>
</dbReference>
<evidence type="ECO:0000256" key="1">
    <source>
        <dbReference type="ARBA" id="ARBA00001966"/>
    </source>
</evidence>
<comment type="cofactor">
    <cofactor evidence="1">
        <name>[4Fe-4S] cluster</name>
        <dbReference type="ChEBI" id="CHEBI:49883"/>
    </cofactor>
</comment>
<gene>
    <name evidence="9" type="primary">ccpM</name>
    <name evidence="9" type="ORF">GCM10008908_31890</name>
</gene>
<dbReference type="InterPro" id="IPR013785">
    <property type="entry name" value="Aldolase_TIM"/>
</dbReference>
<dbReference type="PROSITE" id="PS01305">
    <property type="entry name" value="MOAA_NIFB_PQQE"/>
    <property type="match status" value="1"/>
</dbReference>
<evidence type="ECO:0000313" key="9">
    <source>
        <dbReference type="EMBL" id="GAA0777182.1"/>
    </source>
</evidence>
<evidence type="ECO:0000256" key="2">
    <source>
        <dbReference type="ARBA" id="ARBA00022485"/>
    </source>
</evidence>
<evidence type="ECO:0000256" key="3">
    <source>
        <dbReference type="ARBA" id="ARBA00022691"/>
    </source>
</evidence>
<evidence type="ECO:0000256" key="5">
    <source>
        <dbReference type="ARBA" id="ARBA00023004"/>
    </source>
</evidence>
<keyword evidence="3" id="KW-0949">S-adenosyl-L-methionine</keyword>
<organism evidence="9 10">
    <name type="scientific">Clostridium subterminale</name>
    <dbReference type="NCBI Taxonomy" id="1550"/>
    <lineage>
        <taxon>Bacteria</taxon>
        <taxon>Bacillati</taxon>
        <taxon>Bacillota</taxon>
        <taxon>Clostridia</taxon>
        <taxon>Eubacteriales</taxon>
        <taxon>Clostridiaceae</taxon>
        <taxon>Clostridium</taxon>
    </lineage>
</organism>
<keyword evidence="4" id="KW-0479">Metal-binding</keyword>
<dbReference type="EMBL" id="BAAACI010000007">
    <property type="protein sequence ID" value="GAA0777182.1"/>
    <property type="molecule type" value="Genomic_DNA"/>
</dbReference>
<dbReference type="SFLD" id="SFLDS00029">
    <property type="entry name" value="Radical_SAM"/>
    <property type="match status" value="1"/>
</dbReference>
<feature type="domain" description="Radical SAM core" evidence="8">
    <location>
        <begin position="80"/>
        <end position="318"/>
    </location>
</feature>
<reference evidence="9 10" key="1">
    <citation type="journal article" date="2019" name="Int. J. Syst. Evol. Microbiol.">
        <title>The Global Catalogue of Microorganisms (GCM) 10K type strain sequencing project: providing services to taxonomists for standard genome sequencing and annotation.</title>
        <authorList>
            <consortium name="The Broad Institute Genomics Platform"/>
            <consortium name="The Broad Institute Genome Sequencing Center for Infectious Disease"/>
            <person name="Wu L."/>
            <person name="Ma J."/>
        </authorList>
    </citation>
    <scope>NUCLEOTIDE SEQUENCE [LARGE SCALE GENOMIC DNA]</scope>
    <source>
        <strain evidence="9 10">JCM 1417</strain>
    </source>
</reference>
<dbReference type="InterPro" id="IPR023867">
    <property type="entry name" value="Sulphatase_maturase_rSAM"/>
</dbReference>
<keyword evidence="5" id="KW-0408">Iron</keyword>
<dbReference type="PROSITE" id="PS51918">
    <property type="entry name" value="RADICAL_SAM"/>
    <property type="match status" value="1"/>
</dbReference>